<proteinExistence type="predicted"/>
<geneLocation type="plasmid" evidence="2 3">
    <name>RPME01</name>
</geneLocation>
<keyword evidence="3" id="KW-1185">Reference proteome</keyword>
<dbReference type="Proteomes" id="UP000000366">
    <property type="component" value="Plasmid RPME01"/>
</dbReference>
<reference evidence="2 3" key="1">
    <citation type="journal article" date="2007" name="J. Bacteriol.">
        <title>Whole-genome analysis of the methyl tert-butyl ether-degrading beta-proteobacterium Methylibium petroleiphilum PM1.</title>
        <authorList>
            <person name="Kane S.R."/>
            <person name="Chakicherla A.Y."/>
            <person name="Chain P.S.G."/>
            <person name="Schmidt R."/>
            <person name="Shin M.W."/>
            <person name="Legler T.C."/>
            <person name="Scow K.M."/>
            <person name="Larimer F.W."/>
            <person name="Lucas S.M."/>
            <person name="Richardson P.M."/>
            <person name="Hristova K.R."/>
        </authorList>
    </citation>
    <scope>NUCLEOTIDE SEQUENCE [LARGE SCALE GENOMIC DNA]</scope>
    <source>
        <strain evidence="3">ATCC BAA-1232 / LMG 22953 / PM1</strain>
        <plasmid evidence="2 3">RPME01</plasmid>
    </source>
</reference>
<protein>
    <recommendedName>
        <fullName evidence="1">DUF3850 domain-containing protein</fullName>
    </recommendedName>
</protein>
<dbReference type="eggNOG" id="ENOG5030J35">
    <property type="taxonomic scope" value="Bacteria"/>
</dbReference>
<dbReference type="Gene3D" id="2.30.130.30">
    <property type="entry name" value="Hypothetical protein"/>
    <property type="match status" value="1"/>
</dbReference>
<dbReference type="KEGG" id="mpt:Mpe_B0211"/>
<dbReference type="HOGENOM" id="CLU_1260224_0_0_4"/>
<keyword evidence="2" id="KW-0614">Plasmid</keyword>
<dbReference type="SMR" id="A2SN47"/>
<accession>A2SN47</accession>
<evidence type="ECO:0000313" key="2">
    <source>
        <dbReference type="EMBL" id="ABM96986.1"/>
    </source>
</evidence>
<dbReference type="DNASU" id="4787812"/>
<sequence length="219" mass="24158">MLSALSPRAPSTHVLKTDPDAFDSVARGLKTVEIRRRDRDYRVGDTLLLLRTRFSASEMATGQPLDYSGDALAVLVTHIQTGYELPDALCVMSILPEDQLTHAVLQSAPIPDAQRDLFMAVRRPRAIDDLDGRRQQLMAAASALRQMSADECAAALRFHETAADDGSYDIPDAMRKRLRELGLIRHAGGSRYAETDLMLAVLELLEDRRDAALVTSGQE</sequence>
<dbReference type="SUPFAM" id="SSF88697">
    <property type="entry name" value="PUA domain-like"/>
    <property type="match status" value="1"/>
</dbReference>
<name>A2SN47_METPP</name>
<dbReference type="AlphaFoldDB" id="A2SN47"/>
<feature type="domain" description="DUF3850" evidence="1">
    <location>
        <begin position="12"/>
        <end position="94"/>
    </location>
</feature>
<dbReference type="InterPro" id="IPR015947">
    <property type="entry name" value="PUA-like_sf"/>
</dbReference>
<dbReference type="InterPro" id="IPR039440">
    <property type="entry name" value="DUF3850"/>
</dbReference>
<evidence type="ECO:0000259" key="1">
    <source>
        <dbReference type="Pfam" id="PF12961"/>
    </source>
</evidence>
<gene>
    <name evidence="2" type="ordered locus">Mpe_B0211</name>
</gene>
<dbReference type="EMBL" id="CP000556">
    <property type="protein sequence ID" value="ABM96986.1"/>
    <property type="molecule type" value="Genomic_DNA"/>
</dbReference>
<dbReference type="Pfam" id="PF12961">
    <property type="entry name" value="DUF3850"/>
    <property type="match status" value="1"/>
</dbReference>
<evidence type="ECO:0000313" key="3">
    <source>
        <dbReference type="Proteomes" id="UP000000366"/>
    </source>
</evidence>
<organism evidence="2 3">
    <name type="scientific">Methylibium petroleiphilum (strain ATCC BAA-1232 / LMG 22953 / PM1)</name>
    <dbReference type="NCBI Taxonomy" id="420662"/>
    <lineage>
        <taxon>Bacteria</taxon>
        <taxon>Pseudomonadati</taxon>
        <taxon>Pseudomonadota</taxon>
        <taxon>Betaproteobacteria</taxon>
        <taxon>Burkholderiales</taxon>
        <taxon>Sphaerotilaceae</taxon>
        <taxon>Methylibium</taxon>
    </lineage>
</organism>